<dbReference type="AlphaFoldDB" id="A0A3N1HH20"/>
<evidence type="ECO:0000313" key="4">
    <source>
        <dbReference type="Proteomes" id="UP000268727"/>
    </source>
</evidence>
<gene>
    <name evidence="3" type="ORF">EDD40_7189</name>
</gene>
<dbReference type="InterPro" id="IPR000772">
    <property type="entry name" value="Ricin_B_lectin"/>
</dbReference>
<dbReference type="PANTHER" id="PTHR33428:SF14">
    <property type="entry name" value="CARBOXYLESTERASE TYPE B DOMAIN-CONTAINING PROTEIN"/>
    <property type="match status" value="1"/>
</dbReference>
<evidence type="ECO:0000259" key="2">
    <source>
        <dbReference type="SMART" id="SM00458"/>
    </source>
</evidence>
<dbReference type="InterPro" id="IPR035992">
    <property type="entry name" value="Ricin_B-like_lectins"/>
</dbReference>
<dbReference type="CDD" id="cd23446">
    <property type="entry name" value="beta-trefoil_Ricin_1_3Gal43A"/>
    <property type="match status" value="1"/>
</dbReference>
<dbReference type="GO" id="GO:0030246">
    <property type="term" value="F:carbohydrate binding"/>
    <property type="evidence" value="ECO:0007669"/>
    <property type="project" value="UniProtKB-KW"/>
</dbReference>
<feature type="compositionally biased region" description="Low complexity" evidence="1">
    <location>
        <begin position="195"/>
        <end position="204"/>
    </location>
</feature>
<proteinExistence type="predicted"/>
<dbReference type="SUPFAM" id="SSF53474">
    <property type="entry name" value="alpha/beta-Hydrolases"/>
    <property type="match status" value="1"/>
</dbReference>
<dbReference type="Proteomes" id="UP000268727">
    <property type="component" value="Unassembled WGS sequence"/>
</dbReference>
<keyword evidence="4" id="KW-1185">Reference proteome</keyword>
<dbReference type="Gene3D" id="2.80.10.50">
    <property type="match status" value="3"/>
</dbReference>
<dbReference type="SUPFAM" id="SSF50370">
    <property type="entry name" value="Ricin B-like lectins"/>
    <property type="match status" value="1"/>
</dbReference>
<evidence type="ECO:0000256" key="1">
    <source>
        <dbReference type="SAM" id="MobiDB-lite"/>
    </source>
</evidence>
<evidence type="ECO:0000313" key="3">
    <source>
        <dbReference type="EMBL" id="ROP41751.1"/>
    </source>
</evidence>
<keyword evidence="3" id="KW-0430">Lectin</keyword>
<dbReference type="SMART" id="SM00458">
    <property type="entry name" value="RICIN"/>
    <property type="match status" value="1"/>
</dbReference>
<dbReference type="Gene3D" id="3.40.50.1820">
    <property type="entry name" value="alpha/beta hydrolase"/>
    <property type="match status" value="1"/>
</dbReference>
<dbReference type="Pfam" id="PF14200">
    <property type="entry name" value="RicinB_lectin_2"/>
    <property type="match status" value="2"/>
</dbReference>
<comment type="caution">
    <text evidence="3">The sequence shown here is derived from an EMBL/GenBank/DDBJ whole genome shotgun (WGS) entry which is preliminary data.</text>
</comment>
<dbReference type="InterPro" id="IPR029058">
    <property type="entry name" value="AB_hydrolase_fold"/>
</dbReference>
<organism evidence="3 4">
    <name type="scientific">Saccharothrix texasensis</name>
    <dbReference type="NCBI Taxonomy" id="103734"/>
    <lineage>
        <taxon>Bacteria</taxon>
        <taxon>Bacillati</taxon>
        <taxon>Actinomycetota</taxon>
        <taxon>Actinomycetes</taxon>
        <taxon>Pseudonocardiales</taxon>
        <taxon>Pseudonocardiaceae</taxon>
        <taxon>Saccharothrix</taxon>
    </lineage>
</organism>
<dbReference type="PANTHER" id="PTHR33428">
    <property type="entry name" value="CHLOROPHYLLASE-2, CHLOROPLASTIC"/>
    <property type="match status" value="1"/>
</dbReference>
<dbReference type="EMBL" id="RJKM01000001">
    <property type="protein sequence ID" value="ROP41751.1"/>
    <property type="molecule type" value="Genomic_DNA"/>
</dbReference>
<name>A0A3N1HH20_9PSEU</name>
<feature type="domain" description="Ricin B lectin" evidence="2">
    <location>
        <begin position="49"/>
        <end position="187"/>
    </location>
</feature>
<protein>
    <submittedName>
        <fullName evidence="3">Ricin-type beta-trefoil lectin protein</fullName>
    </submittedName>
</protein>
<sequence length="466" mass="48805">MAGSGHPPTAAPPARGRRLAGVTAVVAVLLGGVVTALGAAPASAATVDTTAWYALVNRNSGKALDVYNFATNDGARITQWTRSDGTNQQWQFVDSGGGYYRVKSRLSGKVLDVHNFSTADGGAIVQWADNNSTNQQFRLADSDGGHVRLVNRNSNKAVEVQGASTADGGNVVQYSDWGGANQQWQLVRIGGTSPTTTTTTTTTTPQPGRPMVENNFQVTREGAYGDNRFTVFRPSDPQAVGRPLPVLAFGNGACAHTNNSEVTRLLTAVAAKGIAVVDIGSANGSANGLPSGSPIPSLLTDALTWAEREQNRSGAALSQRLDLTRMATAGHSCGGLEALIAAQDRRVDATVSLNSGLFADGSFGYPRSELSKLHAPVLYLDGGPSDIAYDNTRANYNLTTVPAVLAENPQAGHGGFITGSQMTDAVTAVVQFLDMVLNGNQTARDYILEPSGLASKTPWTVARKNF</sequence>
<accession>A0A3N1HH20</accession>
<reference evidence="3 4" key="1">
    <citation type="submission" date="2018-11" db="EMBL/GenBank/DDBJ databases">
        <title>Sequencing the genomes of 1000 actinobacteria strains.</title>
        <authorList>
            <person name="Klenk H.-P."/>
        </authorList>
    </citation>
    <scope>NUCLEOTIDE SEQUENCE [LARGE SCALE GENOMIC DNA]</scope>
    <source>
        <strain evidence="3 4">DSM 44231</strain>
    </source>
</reference>
<dbReference type="PROSITE" id="PS50231">
    <property type="entry name" value="RICIN_B_LECTIN"/>
    <property type="match status" value="1"/>
</dbReference>
<feature type="region of interest" description="Disordered" evidence="1">
    <location>
        <begin position="191"/>
        <end position="211"/>
    </location>
</feature>
<dbReference type="RefSeq" id="WP_246038074.1">
    <property type="nucleotide sequence ID" value="NZ_RJKM01000001.1"/>
</dbReference>